<organism evidence="8 9">
    <name type="scientific">Desulfoscipio gibsoniae DSM 7213</name>
    <dbReference type="NCBI Taxonomy" id="767817"/>
    <lineage>
        <taxon>Bacteria</taxon>
        <taxon>Bacillati</taxon>
        <taxon>Bacillota</taxon>
        <taxon>Clostridia</taxon>
        <taxon>Eubacteriales</taxon>
        <taxon>Desulfallaceae</taxon>
        <taxon>Desulfoscipio</taxon>
    </lineage>
</organism>
<dbReference type="Gene3D" id="3.40.50.200">
    <property type="entry name" value="Peptidase S8/S53 domain"/>
    <property type="match status" value="1"/>
</dbReference>
<protein>
    <submittedName>
        <fullName evidence="8">Subtilisin-like serine protease</fullName>
    </submittedName>
</protein>
<feature type="domain" description="Peptidase S8/S53" evidence="7">
    <location>
        <begin position="469"/>
        <end position="713"/>
    </location>
</feature>
<dbReference type="PRINTS" id="PR00723">
    <property type="entry name" value="SUBTILISIN"/>
</dbReference>
<dbReference type="InterPro" id="IPR000209">
    <property type="entry name" value="Peptidase_S8/S53_dom"/>
</dbReference>
<dbReference type="PROSITE" id="PS51892">
    <property type="entry name" value="SUBTILASE"/>
    <property type="match status" value="1"/>
</dbReference>
<dbReference type="OrthoDB" id="9798386at2"/>
<evidence type="ECO:0000256" key="6">
    <source>
        <dbReference type="SAM" id="Phobius"/>
    </source>
</evidence>
<evidence type="ECO:0000256" key="4">
    <source>
        <dbReference type="ARBA" id="ARBA00022825"/>
    </source>
</evidence>
<dbReference type="InterPro" id="IPR022398">
    <property type="entry name" value="Peptidase_S8_His-AS"/>
</dbReference>
<dbReference type="Pfam" id="PF00082">
    <property type="entry name" value="Peptidase_S8"/>
    <property type="match status" value="1"/>
</dbReference>
<evidence type="ECO:0000256" key="2">
    <source>
        <dbReference type="ARBA" id="ARBA00022670"/>
    </source>
</evidence>
<feature type="active site" description="Charge relay system" evidence="5">
    <location>
        <position position="476"/>
    </location>
</feature>
<dbReference type="EMBL" id="CP003273">
    <property type="protein sequence ID" value="AGL03690.1"/>
    <property type="molecule type" value="Genomic_DNA"/>
</dbReference>
<dbReference type="PROSITE" id="PS00138">
    <property type="entry name" value="SUBTILASE_SER"/>
    <property type="match status" value="1"/>
</dbReference>
<dbReference type="GO" id="GO:0004252">
    <property type="term" value="F:serine-type endopeptidase activity"/>
    <property type="evidence" value="ECO:0007669"/>
    <property type="project" value="UniProtKB-UniRule"/>
</dbReference>
<dbReference type="PROSITE" id="PS00137">
    <property type="entry name" value="SUBTILASE_HIS"/>
    <property type="match status" value="1"/>
</dbReference>
<dbReference type="InterPro" id="IPR015500">
    <property type="entry name" value="Peptidase_S8_subtilisin-rel"/>
</dbReference>
<keyword evidence="2 5" id="KW-0645">Protease</keyword>
<keyword evidence="6" id="KW-1133">Transmembrane helix</keyword>
<keyword evidence="4 5" id="KW-0720">Serine protease</keyword>
<dbReference type="MEROPS" id="S08.004"/>
<gene>
    <name evidence="8" type="ORF">Desgi_4456</name>
</gene>
<dbReference type="SUPFAM" id="SSF52743">
    <property type="entry name" value="Subtilisin-like"/>
    <property type="match status" value="1"/>
</dbReference>
<evidence type="ECO:0000313" key="8">
    <source>
        <dbReference type="EMBL" id="AGL03690.1"/>
    </source>
</evidence>
<comment type="similarity">
    <text evidence="1 5">Belongs to the peptidase S8 family.</text>
</comment>
<keyword evidence="6" id="KW-0812">Transmembrane</keyword>
<reference evidence="8 9" key="1">
    <citation type="submission" date="2012-01" db="EMBL/GenBank/DDBJ databases">
        <title>Complete sequence of Desulfotomaculum gibsoniae DSM 7213.</title>
        <authorList>
            <consortium name="US DOE Joint Genome Institute"/>
            <person name="Lucas S."/>
            <person name="Han J."/>
            <person name="Lapidus A."/>
            <person name="Cheng J.-F."/>
            <person name="Goodwin L."/>
            <person name="Pitluck S."/>
            <person name="Peters L."/>
            <person name="Ovchinnikova G."/>
            <person name="Teshima H."/>
            <person name="Detter J.C."/>
            <person name="Han C."/>
            <person name="Tapia R."/>
            <person name="Land M."/>
            <person name="Hauser L."/>
            <person name="Kyrpides N."/>
            <person name="Ivanova N."/>
            <person name="Pagani I."/>
            <person name="Parshina S."/>
            <person name="Plugge C."/>
            <person name="Muyzer G."/>
            <person name="Kuever J."/>
            <person name="Ivanova A."/>
            <person name="Nazina T."/>
            <person name="Klenk H.-P."/>
            <person name="Brambilla E."/>
            <person name="Spring S."/>
            <person name="Stams A.F."/>
            <person name="Woyke T."/>
        </authorList>
    </citation>
    <scope>NUCLEOTIDE SEQUENCE [LARGE SCALE GENOMIC DNA]</scope>
    <source>
        <strain evidence="8 9">DSM 7213</strain>
    </source>
</reference>
<dbReference type="Gene3D" id="2.60.120.380">
    <property type="match status" value="1"/>
</dbReference>
<sequence>MRNRIIKNLPLLRLFFIGLSIIGSFLFYFANVNLAWAAGDYPNDAIQLNIGTTVDDTITTSGQARWYKVYLTNDAIYNSTHLVIQTYGNMDTYLKVYGDLESATKDNMYHEDDDSGDGRNAMVKMPIAFMGPYYIKVTGYSSYTGSFQLNVSNDTYPPEEREGGACAVEAVTSNAPSGKAILSNIRALRDDLFKNTAQGENLISVYYKASPYLLKAIIIDEDTRATIYRNLIQLQPVIKEAAALGSGKSSSYVITEQDYASLVELRNVTKPWLPDDINSKIDALWNIMGVSTYAGMELTDCLSAAKLNYVNFLSGKGYIKYHNNIQYIADELIIKLKPGSKAQNIGSAKINSVEVNHVLQAHGVKDIKPFKLGKGNSGASANEDILSNVYLVKLAGESQADSLAVASQLKNISNVDYAEPNYIMQAFSNDVYYNYQWSLENTGQDNGIAGADINYTGIRPQLIGKNLNKTLIAVVDTGVNYKLADFSGIVRTDLDWDYVNDDDDAMDDCDHGTHVAGIIGARIDNGFSMSGINSYAEILPVKVLASDGSGSAVNVAQGIIYAVDKGAKVINLSLGVSEVCSVVEDALKYAAYQDVLCVAAAGNDGNSSLSYPASSSYTLSVGATDNMDIRASFSNYGSYLDVMAPGVHIPSLVKDGSVMYADGTSMATPHVAALAGLLYSLVPTMTCVDAARIIKEGCDDLGDQGYDTGYGWGRVDAVKVINGAQYSRTVTSVSLSTDKASPQPIGTAVTFSASAVGSSNPQYSFWVQDPNGVWTSSGAWTSTNTYQINSTIPGTYQVIVYAKDSQASQSQAFDSSSFTFTSGTTERVTSVSLSTDKASPQPIGTTVTFTASAVGSSNPQYSFWVQDPNGVWTSSGAWTSTNTYQINNAIPGIYQVIVYAKDSQASQSQAFDSSSFTFTSGTTERITSVSLSTDKASPQPVGTTVTFTASAVGSNNPQYSFWVQDPNGVWTSSGAWTSTNTYQINSTIPGIYQVIVYAKDSQASQSQAFDLSSFTFTSGTTERITSVSLSTDKASPQPAGIAVTFTANAVGSSNPQYSFWVQDPNGSWTNSGPWSNNNTYQLTNTIAGNYIIIVYAKDFSAAEWQAFNSTEFTFN</sequence>
<dbReference type="RefSeq" id="WP_015618025.1">
    <property type="nucleotide sequence ID" value="NC_021184.1"/>
</dbReference>
<dbReference type="GO" id="GO:0006508">
    <property type="term" value="P:proteolysis"/>
    <property type="evidence" value="ECO:0007669"/>
    <property type="project" value="UniProtKB-KW"/>
</dbReference>
<dbReference type="Proteomes" id="UP000013520">
    <property type="component" value="Chromosome"/>
</dbReference>
<keyword evidence="9" id="KW-1185">Reference proteome</keyword>
<name>R4KSW9_9FIRM</name>
<dbReference type="HOGENOM" id="CLU_281155_0_0_9"/>
<evidence type="ECO:0000256" key="3">
    <source>
        <dbReference type="ARBA" id="ARBA00022801"/>
    </source>
</evidence>
<proteinExistence type="inferred from homology"/>
<dbReference type="InterPro" id="IPR023828">
    <property type="entry name" value="Peptidase_S8_Ser-AS"/>
</dbReference>
<evidence type="ECO:0000259" key="7">
    <source>
        <dbReference type="Pfam" id="PF00082"/>
    </source>
</evidence>
<feature type="active site" description="Charge relay system" evidence="5">
    <location>
        <position position="511"/>
    </location>
</feature>
<feature type="active site" description="Charge relay system" evidence="5">
    <location>
        <position position="665"/>
    </location>
</feature>
<dbReference type="STRING" id="767817.Desgi_4456"/>
<dbReference type="PANTHER" id="PTHR43806">
    <property type="entry name" value="PEPTIDASE S8"/>
    <property type="match status" value="1"/>
</dbReference>
<feature type="transmembrane region" description="Helical" evidence="6">
    <location>
        <begin position="12"/>
        <end position="30"/>
    </location>
</feature>
<dbReference type="InterPro" id="IPR036852">
    <property type="entry name" value="Peptidase_S8/S53_dom_sf"/>
</dbReference>
<evidence type="ECO:0000256" key="5">
    <source>
        <dbReference type="PROSITE-ProRule" id="PRU01240"/>
    </source>
</evidence>
<accession>R4KSW9</accession>
<dbReference type="eggNOG" id="COG1404">
    <property type="taxonomic scope" value="Bacteria"/>
</dbReference>
<dbReference type="AlphaFoldDB" id="R4KSW9"/>
<dbReference type="KEGG" id="dgi:Desgi_4456"/>
<keyword evidence="6" id="KW-0472">Membrane</keyword>
<evidence type="ECO:0000313" key="9">
    <source>
        <dbReference type="Proteomes" id="UP000013520"/>
    </source>
</evidence>
<dbReference type="InterPro" id="IPR050131">
    <property type="entry name" value="Peptidase_S8_subtilisin-like"/>
</dbReference>
<evidence type="ECO:0000256" key="1">
    <source>
        <dbReference type="ARBA" id="ARBA00011073"/>
    </source>
</evidence>
<keyword evidence="3 5" id="KW-0378">Hydrolase</keyword>
<dbReference type="PANTHER" id="PTHR43806:SF11">
    <property type="entry name" value="CEREVISIN-RELATED"/>
    <property type="match status" value="1"/>
</dbReference>